<organism evidence="1 2">
    <name type="scientific">Plasmodium relictum</name>
    <dbReference type="NCBI Taxonomy" id="85471"/>
    <lineage>
        <taxon>Eukaryota</taxon>
        <taxon>Sar</taxon>
        <taxon>Alveolata</taxon>
        <taxon>Apicomplexa</taxon>
        <taxon>Aconoidasida</taxon>
        <taxon>Haemosporida</taxon>
        <taxon>Plasmodiidae</taxon>
        <taxon>Plasmodium</taxon>
        <taxon>Plasmodium (Haemamoeba)</taxon>
    </lineage>
</organism>
<evidence type="ECO:0000313" key="2">
    <source>
        <dbReference type="Proteomes" id="UP000220158"/>
    </source>
</evidence>
<dbReference type="AlphaFoldDB" id="A0A1J1H8D3"/>
<dbReference type="OrthoDB" id="369812at2759"/>
<dbReference type="Proteomes" id="UP000220158">
    <property type="component" value="Chromosome 11"/>
</dbReference>
<dbReference type="EMBL" id="LN835306">
    <property type="protein sequence ID" value="CRH01038.1"/>
    <property type="molecule type" value="Genomic_DNA"/>
</dbReference>
<dbReference type="OMA" id="MCNIFTQ"/>
<dbReference type="GeneID" id="39737165"/>
<reference evidence="1 2" key="1">
    <citation type="submission" date="2015-04" db="EMBL/GenBank/DDBJ databases">
        <authorList>
            <consortium name="Pathogen Informatics"/>
        </authorList>
    </citation>
    <scope>NUCLEOTIDE SEQUENCE [LARGE SCALE GENOMIC DNA]</scope>
    <source>
        <strain evidence="1 2">SGS1</strain>
    </source>
</reference>
<dbReference type="VEuPathDB" id="PlasmoDB:PRELSG_1138700"/>
<sequence>MKYLFFCPLILVYFIKITTCIYDDNFVFTFKNVKKVNTSKSHINKFEIEMILTFNIKKSAKEFFLVSLIPGRNLQILSFKKEDTNVIQENVEFNLNKTEINEKDTCDYLITSKMYLIKLSTDELKKFKIYKYPFKNKENTKSVPPEYEYSEKSLKNFFSNEGVIYPSNYFLKISVEILKEGLNSEGAWIFSIAEKNSSNTGNQECTIYYDKLSEVFLQKSTYNNLFLLYCNSTTNAEILNLVPDLRKNFDIQLSTSKKFYGAHKSTYTVEINFNKIQTTLKTDNVMISIKLPMDLCYSNSCFNINSENPCLNIKPNVFEQCTYIFRSYEFILKSKNSKDINNKLEIFIENINNPLLNLESDNNWVIHIYTVDTVNFIITDEHKNILEKVSHDICSKKFINKFIKKYSDSITWIKSHMAIASTPELTQLKVEPINNYALLENPLIVHLRLLFLEEHVFNKCLIELKSIHKFISVITNSEYRLNVYNHSLLLPSSSFKPVLDEEHIIKIEKDTVRNNDTIHFAINVKKYRNHEYWYFTLYCLNKENKYIKEAQSLFIYPIENKNVYMSDLYYREKDDNKYIFYMNIFVFDEKELEIKLSILSDIGNSNIELSETCDAQIYTSCYNLVYHECSKEEKNIIYHINSYKLTNKHFTILFPLIIKNNEKKLNVQVELEAKYNPRKIKKKLELEVDKILKNNMKTPCISNLIYKLKKYKKYESHLFLLFKAVNCEKIFEPFLINSQNNENFYAKTDFLDNYEKFTFQKTYKQTFPINHDSISQKIFDKNIIRIITIVLIDDSFLNSFKKNERAYFIEFLKKNVFFPYNKYYVVTYSNNNLLIELYKYIDAGNVKIDIVQKSSDIENILGALEKTISFAEMIVKKEKIYMTSEYSILILTDLKGITSIKSSTNEYVKNSTDINKNISRIYVVAFEKGIYTNNDIFNESIQNVNDIYVYKKNKKEDIYFFSFHKYIIDEQLLLYYAKAILQDYIILHTQIYKTSWYLIGICRNNVIKNSTTKRKLHLYYVDKNVKTVSYTVSNDEIRNAFDNSSLSSFQDMCNIFTQLELLGYK</sequence>
<evidence type="ECO:0000313" key="1">
    <source>
        <dbReference type="EMBL" id="CRH01038.1"/>
    </source>
</evidence>
<proteinExistence type="predicted"/>
<accession>A0A1J1H8D3</accession>
<keyword evidence="2" id="KW-1185">Reference proteome</keyword>
<gene>
    <name evidence="1" type="ORF">PRELSG_1138700</name>
</gene>
<dbReference type="RefSeq" id="XP_028534039.1">
    <property type="nucleotide sequence ID" value="XM_028677674.1"/>
</dbReference>
<name>A0A1J1H8D3_PLARL</name>
<dbReference type="KEGG" id="prel:PRELSG_1138700"/>
<protein>
    <submittedName>
        <fullName evidence="1">Uncharacterized protein</fullName>
    </submittedName>
</protein>